<keyword evidence="2" id="KW-1185">Reference proteome</keyword>
<organism evidence="1 2">
    <name type="scientific">Persea americana</name>
    <name type="common">Avocado</name>
    <dbReference type="NCBI Taxonomy" id="3435"/>
    <lineage>
        <taxon>Eukaryota</taxon>
        <taxon>Viridiplantae</taxon>
        <taxon>Streptophyta</taxon>
        <taxon>Embryophyta</taxon>
        <taxon>Tracheophyta</taxon>
        <taxon>Spermatophyta</taxon>
        <taxon>Magnoliopsida</taxon>
        <taxon>Magnoliidae</taxon>
        <taxon>Laurales</taxon>
        <taxon>Lauraceae</taxon>
        <taxon>Persea</taxon>
    </lineage>
</organism>
<dbReference type="Proteomes" id="UP001234297">
    <property type="component" value="Chromosome 3"/>
</dbReference>
<dbReference type="EMBL" id="CM056811">
    <property type="protein sequence ID" value="KAJ8634729.1"/>
    <property type="molecule type" value="Genomic_DNA"/>
</dbReference>
<evidence type="ECO:0000313" key="1">
    <source>
        <dbReference type="EMBL" id="KAJ8634729.1"/>
    </source>
</evidence>
<comment type="caution">
    <text evidence="1">The sequence shown here is derived from an EMBL/GenBank/DDBJ whole genome shotgun (WGS) entry which is preliminary data.</text>
</comment>
<accession>A0ACC2LMS9</accession>
<reference evidence="1 2" key="1">
    <citation type="journal article" date="2022" name="Hortic Res">
        <title>A haplotype resolved chromosomal level avocado genome allows analysis of novel avocado genes.</title>
        <authorList>
            <person name="Nath O."/>
            <person name="Fletcher S.J."/>
            <person name="Hayward A."/>
            <person name="Shaw L.M."/>
            <person name="Masouleh A.K."/>
            <person name="Furtado A."/>
            <person name="Henry R.J."/>
            <person name="Mitter N."/>
        </authorList>
    </citation>
    <scope>NUCLEOTIDE SEQUENCE [LARGE SCALE GENOMIC DNA]</scope>
    <source>
        <strain evidence="2">cv. Hass</strain>
    </source>
</reference>
<name>A0ACC2LMS9_PERAE</name>
<sequence length="721" mass="80738">MLCRETLKYPFKCVLQTGHFSYTIFSTVVSSTTARAHGHAIKAGSFTDTYTANTILTQYSKCGQLVSARKLFDEIPHRDTVSWNAMLAGYVNHGHHETAWVLLKCMKTGGFGFDEYTFGSSLKSAACSNCVGFGRQIHSFVIKTGFEGNVFAGSALLDMYAKCKRIDDAYLIFELMPHRNLVSWNAMITGYAQVGDRRGAFWHLNRMEDDGVWPDEATFASLLTLLGEPKYYRLTLQIHAKILKRGKASDTIAYNATITAYSDCGSIKDAERVFNDMEDARDLVSWNSMLAAYVLHDLGYLALKLFVKMQEVGIKQDMYTYTSVLTACFEQEQLHQGKSLHGSVIKSGLEHAIPVSNALIAMYLKSDNKSTEDAIKQFESMESKDSVSWNSILTGFSQNGLSEEAFKFFGRMRSIPLEIDHYAFSAVLRSCSDLAVLELGRQTHALVLKLGFELNDFVASSLIFMYSKCGVIEDSRKSFEGTEKESTIIWNSIIFGYAQHGQGKTALELFSQMQEMKVKPDHITFVGILSGCSHIGLVEEGSKILSSMESVYGIALRMEHYACGVDLFGRAGYLDEAKALIDSMPFEPDSMVWKTLLGACRMYGNIELASSIAQILLVLEPEEHCTYVLLSNIYAGHGRWDEIAKIKRVMRDKGVRKVPGWSWIEVKNKVHAFNAGDRLHSQAVEIYERLGELMEEIGRSGYVAGKNIVINYLDYDETDCD</sequence>
<gene>
    <name evidence="1" type="ORF">MRB53_008996</name>
</gene>
<protein>
    <submittedName>
        <fullName evidence="1">Uncharacterized protein</fullName>
    </submittedName>
</protein>
<evidence type="ECO:0000313" key="2">
    <source>
        <dbReference type="Proteomes" id="UP001234297"/>
    </source>
</evidence>
<proteinExistence type="predicted"/>